<reference evidence="1 2" key="1">
    <citation type="submission" date="2018-04" db="EMBL/GenBank/DDBJ databases">
        <title>Chitinophaga fuyangensis sp. nov., isolated from soil in a chemical factory.</title>
        <authorList>
            <person name="Chen K."/>
        </authorList>
    </citation>
    <scope>NUCLEOTIDE SEQUENCE [LARGE SCALE GENOMIC DNA]</scope>
    <source>
        <strain evidence="1 2">LY-1</strain>
    </source>
</reference>
<comment type="caution">
    <text evidence="1">The sequence shown here is derived from an EMBL/GenBank/DDBJ whole genome shotgun (WGS) entry which is preliminary data.</text>
</comment>
<dbReference type="AlphaFoldDB" id="A0A2T7BBP8"/>
<accession>A0A2T7BBP8</accession>
<sequence length="67" mass="7322">MNKAITFNVTYTTAKGTQGSIIVKARNENEAISNAKNACATGRDFRDAVQSKEPYLTPRKQGFAGRN</sequence>
<organism evidence="1 2">
    <name type="scientific">Chitinophaga parva</name>
    <dbReference type="NCBI Taxonomy" id="2169414"/>
    <lineage>
        <taxon>Bacteria</taxon>
        <taxon>Pseudomonadati</taxon>
        <taxon>Bacteroidota</taxon>
        <taxon>Chitinophagia</taxon>
        <taxon>Chitinophagales</taxon>
        <taxon>Chitinophagaceae</taxon>
        <taxon>Chitinophaga</taxon>
    </lineage>
</organism>
<evidence type="ECO:0000313" key="2">
    <source>
        <dbReference type="Proteomes" id="UP000244450"/>
    </source>
</evidence>
<dbReference type="RefSeq" id="WP_108689470.1">
    <property type="nucleotide sequence ID" value="NZ_QCYK01000004.1"/>
</dbReference>
<name>A0A2T7BBP8_9BACT</name>
<gene>
    <name evidence="1" type="ORF">DCC81_24860</name>
</gene>
<evidence type="ECO:0000313" key="1">
    <source>
        <dbReference type="EMBL" id="PUZ21822.1"/>
    </source>
</evidence>
<dbReference type="Proteomes" id="UP000244450">
    <property type="component" value="Unassembled WGS sequence"/>
</dbReference>
<protein>
    <submittedName>
        <fullName evidence="1">Uncharacterized protein</fullName>
    </submittedName>
</protein>
<dbReference type="EMBL" id="QCYK01000004">
    <property type="protein sequence ID" value="PUZ21822.1"/>
    <property type="molecule type" value="Genomic_DNA"/>
</dbReference>
<keyword evidence="2" id="KW-1185">Reference proteome</keyword>
<proteinExistence type="predicted"/>